<comment type="caution">
    <text evidence="1">The sequence shown here is derived from an EMBL/GenBank/DDBJ whole genome shotgun (WGS) entry which is preliminary data.</text>
</comment>
<organism evidence="1 2">
    <name type="scientific">Streptococcus urinalis 2285-97</name>
    <dbReference type="NCBI Taxonomy" id="764291"/>
    <lineage>
        <taxon>Bacteria</taxon>
        <taxon>Bacillati</taxon>
        <taxon>Bacillota</taxon>
        <taxon>Bacilli</taxon>
        <taxon>Lactobacillales</taxon>
        <taxon>Streptococcaceae</taxon>
        <taxon>Streptococcus</taxon>
    </lineage>
</organism>
<dbReference type="Gene3D" id="2.40.30.200">
    <property type="match status" value="1"/>
</dbReference>
<evidence type="ECO:0000313" key="1">
    <source>
        <dbReference type="EMBL" id="EHJ56432.1"/>
    </source>
</evidence>
<dbReference type="STRING" id="764291.STRUR_0839"/>
<dbReference type="AlphaFoldDB" id="G5KEK4"/>
<evidence type="ECO:0000313" key="2">
    <source>
        <dbReference type="Proteomes" id="UP000005388"/>
    </source>
</evidence>
<accession>G5KEK4</accession>
<reference evidence="1 2" key="1">
    <citation type="journal article" date="2014" name="Int. J. Syst. Evol. Microbiol.">
        <title>Phylogenomics and the dynamic genome evolution of the genus Streptococcus.</title>
        <authorList>
            <consortium name="The Broad Institute Genome Sequencing Platform"/>
            <person name="Richards V.P."/>
            <person name="Palmer S.R."/>
            <person name="Pavinski Bitar P.D."/>
            <person name="Qin X."/>
            <person name="Weinstock G.M."/>
            <person name="Highlander S.K."/>
            <person name="Town C.D."/>
            <person name="Burne R.A."/>
            <person name="Stanhope M.J."/>
        </authorList>
    </citation>
    <scope>NUCLEOTIDE SEQUENCE [LARGE SCALE GENOMIC DNA]</scope>
    <source>
        <strain evidence="1 2">2285-97</strain>
    </source>
</reference>
<name>G5KEK4_9STRE</name>
<protein>
    <submittedName>
        <fullName evidence="1">Phage tail protein</fullName>
    </submittedName>
</protein>
<dbReference type="eggNOG" id="COG4722">
    <property type="taxonomic scope" value="Bacteria"/>
</dbReference>
<sequence length="522" mass="58785">MGIELTYDGININDEIDKIPGGRFYINDVPPVNNSTISNTYLDQGINRYGQQLLYSNYNIATLSVSFKMTGTIDYFYQVSNTINSLLSTRNAKKLTFSHFSNISWEAIQNSKVSPIIDYSTSPFTASGTISFEIPKIYGERDDYSEVTTEQNGKFGEIVQISPNHFKATLNNYGSAETNPIVTITHHSENGYIGLVGADSIVEIGNKGEQDVTPDQKSERLLDFRGNDGFKAGFEKATFNQGTNVSMNESNFNGNIGIQNWNGRQSITIDRSTTAFGGSDLRGSLTWDIPADTEGNKGSLHDYIWWRQIYVLGLMSQAGGLKVVVTDENDKFLYGVETLKLGDGMSVNYNCFGSYADGSYKLLKSFKFEANESDYHNPFNSSRGWSDIVREDENLSFYWFGSRYERVCPEIKGRKSAKVHLIIEARGNRPRATLMFFQEFLYQKNKVEFMRDIPNRFGTGSQVIIDNEKGKIVISNIEDFSPLVPGSEFFSIPTGTSEIHFFTSDWVTSPPTISFKWKERII</sequence>
<dbReference type="Proteomes" id="UP000005388">
    <property type="component" value="Unassembled WGS sequence"/>
</dbReference>
<dbReference type="RefSeq" id="WP_006739190.1">
    <property type="nucleotide sequence ID" value="NZ_AEUZ02000001.1"/>
</dbReference>
<keyword evidence="2" id="KW-1185">Reference proteome</keyword>
<proteinExistence type="predicted"/>
<dbReference type="EMBL" id="AEUZ02000001">
    <property type="protein sequence ID" value="EHJ56432.1"/>
    <property type="molecule type" value="Genomic_DNA"/>
</dbReference>
<gene>
    <name evidence="1" type="ORF">STRUR_0839</name>
</gene>